<protein>
    <submittedName>
        <fullName evidence="1">Uncharacterized protein</fullName>
    </submittedName>
</protein>
<gene>
    <name evidence="1" type="ORF">AAFP95_17620</name>
</gene>
<accession>A0AAU6WLS3</accession>
<dbReference type="RefSeq" id="WP_294224413.1">
    <property type="nucleotide sequence ID" value="NZ_CP154834.1"/>
</dbReference>
<evidence type="ECO:0000313" key="2">
    <source>
        <dbReference type="Proteomes" id="UP001463665"/>
    </source>
</evidence>
<organism evidence="1 2">
    <name type="scientific">Chryseobacterium endophyticum</name>
    <dbReference type="NCBI Taxonomy" id="1854762"/>
    <lineage>
        <taxon>Bacteria</taxon>
        <taxon>Pseudomonadati</taxon>
        <taxon>Bacteroidota</taxon>
        <taxon>Flavobacteriia</taxon>
        <taxon>Flavobacteriales</taxon>
        <taxon>Weeksellaceae</taxon>
        <taxon>Chryseobacterium group</taxon>
        <taxon>Chryseobacterium</taxon>
    </lineage>
</organism>
<evidence type="ECO:0000313" key="1">
    <source>
        <dbReference type="EMBL" id="XAO73529.1"/>
    </source>
</evidence>
<dbReference type="EMBL" id="CP154834">
    <property type="protein sequence ID" value="XAO73529.1"/>
    <property type="molecule type" value="Genomic_DNA"/>
</dbReference>
<proteinExistence type="predicted"/>
<sequence>MVHTKEYIKNYEEALRTAKTSEELVQSIKAKYPDLTFETGLQLGAKVNTGEMKW</sequence>
<keyword evidence="2" id="KW-1185">Reference proteome</keyword>
<dbReference type="Proteomes" id="UP001463665">
    <property type="component" value="Chromosome"/>
</dbReference>
<dbReference type="AlphaFoldDB" id="A0AAU6WLS3"/>
<name>A0AAU6WLS3_9FLAO</name>
<reference evidence="1 2" key="1">
    <citation type="submission" date="2024-04" db="EMBL/GenBank/DDBJ databases">
        <title>Genome sequencing and assembly of rice foliar adapted Chryseobacterium endophyticum OsEnb-ALM-A6.</title>
        <authorList>
            <person name="Kumar S."/>
            <person name="Javed M."/>
            <person name="Chouhan V."/>
            <person name="Charishma K."/>
            <person name="Patel A."/>
            <person name="Kumar M."/>
            <person name="Sahu K.P."/>
            <person name="Kumar A."/>
        </authorList>
    </citation>
    <scope>NUCLEOTIDE SEQUENCE [LARGE SCALE GENOMIC DNA]</scope>
    <source>
        <strain evidence="1 2">OsEnb-ALM-A6</strain>
    </source>
</reference>